<accession>A0A803JKI5</accession>
<reference evidence="6" key="1">
    <citation type="journal article" date="2010" name="Science">
        <title>The genome of the Western clawed frog Xenopus tropicalis.</title>
        <authorList>
            <person name="Hellsten U."/>
            <person name="Harland R.M."/>
            <person name="Gilchrist M.J."/>
            <person name="Hendrix D."/>
            <person name="Jurka J."/>
            <person name="Kapitonov V."/>
            <person name="Ovcharenko I."/>
            <person name="Putnam N.H."/>
            <person name="Shu S."/>
            <person name="Taher L."/>
            <person name="Blitz I.L."/>
            <person name="Blumberg B."/>
            <person name="Dichmann D.S."/>
            <person name="Dubchak I."/>
            <person name="Amaya E."/>
            <person name="Detter J.C."/>
            <person name="Fletcher R."/>
            <person name="Gerhard D.S."/>
            <person name="Goodstein D."/>
            <person name="Graves T."/>
            <person name="Grigoriev I.V."/>
            <person name="Grimwood J."/>
            <person name="Kawashima T."/>
            <person name="Lindquist E."/>
            <person name="Lucas S.M."/>
            <person name="Mead P.E."/>
            <person name="Mitros T."/>
            <person name="Ogino H."/>
            <person name="Ohta Y."/>
            <person name="Poliakov A.V."/>
            <person name="Pollet N."/>
            <person name="Robert J."/>
            <person name="Salamov A."/>
            <person name="Sater A.K."/>
            <person name="Schmutz J."/>
            <person name="Terry A."/>
            <person name="Vize P.D."/>
            <person name="Warren W.C."/>
            <person name="Wells D."/>
            <person name="Wills A."/>
            <person name="Wilson R.K."/>
            <person name="Zimmerman L.B."/>
            <person name="Zorn A.M."/>
            <person name="Grainger R."/>
            <person name="Grammer T."/>
            <person name="Khokha M.K."/>
            <person name="Richardson P.M."/>
            <person name="Rokhsar D.S."/>
        </authorList>
    </citation>
    <scope>NUCLEOTIDE SEQUENCE [LARGE SCALE GENOMIC DNA]</scope>
    <source>
        <strain evidence="6">Nigerian</strain>
    </source>
</reference>
<reference evidence="6" key="2">
    <citation type="submission" date="2021-03" db="UniProtKB">
        <authorList>
            <consortium name="Ensembl"/>
        </authorList>
    </citation>
    <scope>IDENTIFICATION</scope>
</reference>
<gene>
    <name evidence="6" type="primary">syce1</name>
</gene>
<dbReference type="GeneTree" id="ENSGT00390000017352"/>
<feature type="coiled-coil region" evidence="4">
    <location>
        <begin position="163"/>
        <end position="190"/>
    </location>
</feature>
<dbReference type="Ensembl" id="ENSXETT00000106690">
    <property type="protein sequence ID" value="ENSXETP00000108461"/>
    <property type="gene ID" value="ENSXETG00000041899"/>
</dbReference>
<dbReference type="PANTHER" id="PTHR21731">
    <property type="entry name" value="SYNAPTONEMAL COMPLEX CENTRAL ELEMENT PROTEIN 1-LIKE"/>
    <property type="match status" value="1"/>
</dbReference>
<dbReference type="GO" id="GO:0000795">
    <property type="term" value="C:synaptonemal complex"/>
    <property type="evidence" value="ECO:0007669"/>
    <property type="project" value="InterPro"/>
</dbReference>
<dbReference type="PANTHER" id="PTHR21731:SF1">
    <property type="entry name" value="SYNAPTONEMAL COMPLEX CENTRAL ELEMENT PROTEIN 1-LIKE"/>
    <property type="match status" value="1"/>
</dbReference>
<name>A0A803JKI5_XENTR</name>
<feature type="region of interest" description="Disordered" evidence="5">
    <location>
        <begin position="1"/>
        <end position="40"/>
    </location>
</feature>
<dbReference type="Pfam" id="PF15233">
    <property type="entry name" value="SYCE1"/>
    <property type="match status" value="1"/>
</dbReference>
<evidence type="ECO:0000256" key="4">
    <source>
        <dbReference type="SAM" id="Coils"/>
    </source>
</evidence>
<evidence type="ECO:0000256" key="1">
    <source>
        <dbReference type="ARBA" id="ARBA00010094"/>
    </source>
</evidence>
<evidence type="ECO:0000313" key="6">
    <source>
        <dbReference type="Ensembl" id="ENSXETP00000108461"/>
    </source>
</evidence>
<evidence type="ECO:0000256" key="5">
    <source>
        <dbReference type="SAM" id="MobiDB-lite"/>
    </source>
</evidence>
<proteinExistence type="inferred from homology"/>
<evidence type="ECO:0000256" key="2">
    <source>
        <dbReference type="ARBA" id="ARBA00023054"/>
    </source>
</evidence>
<evidence type="ECO:0000256" key="3">
    <source>
        <dbReference type="ARBA" id="ARBA00023254"/>
    </source>
</evidence>
<keyword evidence="3" id="KW-0469">Meiosis</keyword>
<protein>
    <submittedName>
        <fullName evidence="6">Synaptonemal complex central element protein 1</fullName>
    </submittedName>
</protein>
<dbReference type="AlphaFoldDB" id="A0A803JKI5"/>
<comment type="similarity">
    <text evidence="1">Belongs to the SYCE family.</text>
</comment>
<feature type="region of interest" description="Disordered" evidence="5">
    <location>
        <begin position="256"/>
        <end position="275"/>
    </location>
</feature>
<dbReference type="GO" id="GO:0007130">
    <property type="term" value="P:synaptonemal complex assembly"/>
    <property type="evidence" value="ECO:0007669"/>
    <property type="project" value="InterPro"/>
</dbReference>
<organism evidence="6">
    <name type="scientific">Xenopus tropicalis</name>
    <name type="common">Western clawed frog</name>
    <name type="synonym">Silurana tropicalis</name>
    <dbReference type="NCBI Taxonomy" id="8364"/>
    <lineage>
        <taxon>Eukaryota</taxon>
        <taxon>Metazoa</taxon>
        <taxon>Chordata</taxon>
        <taxon>Craniata</taxon>
        <taxon>Vertebrata</taxon>
        <taxon>Euteleostomi</taxon>
        <taxon>Amphibia</taxon>
        <taxon>Batrachia</taxon>
        <taxon>Anura</taxon>
        <taxon>Pipoidea</taxon>
        <taxon>Pipidae</taxon>
        <taxon>Xenopodinae</taxon>
        <taxon>Xenopus</taxon>
        <taxon>Silurana</taxon>
    </lineage>
</organism>
<keyword evidence="2 4" id="KW-0175">Coiled coil</keyword>
<sequence>MEAAPPAGTEANPPVSPPPCHSLAAAASWDSESGSGGPESLTSLLRKLLEATDLEPKLEELLTDIKRVQEETLQKLQLQCERKGAETRRQKELSDSCKQRIGDLTNQIQEEKLKRRMQRLEYEKQVEELMAKHKDLWELYDKKRLSVQIPLMEERKVKLIGEETEVQRKLSRLQEDVEKLRNQGVNVTSEGAFLRSPQAKAAISLFEEENIRSKQILDKTTERHRSANEIYTRLCQEWEAARKNMSEDSVDQMACGVGAEGAQKEQAGALQEEQP</sequence>
<dbReference type="InterPro" id="IPR026676">
    <property type="entry name" value="SYCE1"/>
</dbReference>